<keyword evidence="6 9" id="KW-1133">Transmembrane helix</keyword>
<dbReference type="Proteomes" id="UP000539350">
    <property type="component" value="Unassembled WGS sequence"/>
</dbReference>
<dbReference type="InterPro" id="IPR002898">
    <property type="entry name" value="MotA_ExbB_proton_chnl"/>
</dbReference>
<keyword evidence="5 8" id="KW-0653">Protein transport</keyword>
<feature type="transmembrane region" description="Helical" evidence="9">
    <location>
        <begin position="15"/>
        <end position="35"/>
    </location>
</feature>
<keyword evidence="2 8" id="KW-0813">Transport</keyword>
<keyword evidence="3" id="KW-1003">Cell membrane</keyword>
<evidence type="ECO:0000259" key="10">
    <source>
        <dbReference type="Pfam" id="PF01618"/>
    </source>
</evidence>
<dbReference type="AlphaFoldDB" id="A0A7W2YHS4"/>
<feature type="transmembrane region" description="Helical" evidence="9">
    <location>
        <begin position="110"/>
        <end position="137"/>
    </location>
</feature>
<dbReference type="InterPro" id="IPR050790">
    <property type="entry name" value="ExbB/TolQ_transport"/>
</dbReference>
<sequence>MLEALLKTLSFGGPVIWVLLLFSIIALTVSLLKAFQFWSLREKQKAIAEQAVNYFADAEPVNALALVKGSSAPRLQLIEQALQLIATDNLDAEALYKELMRRARQVVSGLASYLRVLEVIATLAPLLGLLGTVLGMIEAFQAMEAAGSEVNPAVLSGGIWVALLTTAVGLAVAIPVSMIHSWFERRVEFQAGLIQNDLEHLLSLHTAKNAGQPSAKTRLKLA</sequence>
<dbReference type="RefSeq" id="WP_182168603.1">
    <property type="nucleotide sequence ID" value="NZ_JACFXU010000013.1"/>
</dbReference>
<protein>
    <submittedName>
        <fullName evidence="11">MotA/TolQ/ExbB proton channel family protein</fullName>
    </submittedName>
</protein>
<evidence type="ECO:0000256" key="6">
    <source>
        <dbReference type="ARBA" id="ARBA00022989"/>
    </source>
</evidence>
<dbReference type="Pfam" id="PF01618">
    <property type="entry name" value="MotA_ExbB"/>
    <property type="match status" value="1"/>
</dbReference>
<name>A0A7W2YHS4_9GAMM</name>
<feature type="transmembrane region" description="Helical" evidence="9">
    <location>
        <begin position="157"/>
        <end position="176"/>
    </location>
</feature>
<keyword evidence="7 9" id="KW-0472">Membrane</keyword>
<dbReference type="EMBL" id="JACFXU010000013">
    <property type="protein sequence ID" value="MBA6411741.1"/>
    <property type="molecule type" value="Genomic_DNA"/>
</dbReference>
<dbReference type="PANTHER" id="PTHR30625">
    <property type="entry name" value="PROTEIN TOLQ"/>
    <property type="match status" value="1"/>
</dbReference>
<keyword evidence="4 9" id="KW-0812">Transmembrane</keyword>
<gene>
    <name evidence="11" type="ORF">H2508_01270</name>
</gene>
<evidence type="ECO:0000313" key="11">
    <source>
        <dbReference type="EMBL" id="MBA6411741.1"/>
    </source>
</evidence>
<evidence type="ECO:0000256" key="4">
    <source>
        <dbReference type="ARBA" id="ARBA00022692"/>
    </source>
</evidence>
<keyword evidence="12" id="KW-1185">Reference proteome</keyword>
<dbReference type="GO" id="GO:0005886">
    <property type="term" value="C:plasma membrane"/>
    <property type="evidence" value="ECO:0007669"/>
    <property type="project" value="UniProtKB-SubCell"/>
</dbReference>
<accession>A0A7W2YHS4</accession>
<evidence type="ECO:0000313" key="12">
    <source>
        <dbReference type="Proteomes" id="UP000539350"/>
    </source>
</evidence>
<feature type="domain" description="MotA/TolQ/ExbB proton channel" evidence="10">
    <location>
        <begin position="76"/>
        <end position="191"/>
    </location>
</feature>
<dbReference type="PANTHER" id="PTHR30625:SF15">
    <property type="entry name" value="BIOPOLYMER TRANSPORT PROTEIN EXBB"/>
    <property type="match status" value="1"/>
</dbReference>
<comment type="similarity">
    <text evidence="8">Belongs to the exbB/tolQ family.</text>
</comment>
<evidence type="ECO:0000256" key="1">
    <source>
        <dbReference type="ARBA" id="ARBA00004651"/>
    </source>
</evidence>
<evidence type="ECO:0000256" key="9">
    <source>
        <dbReference type="SAM" id="Phobius"/>
    </source>
</evidence>
<proteinExistence type="inferred from homology"/>
<reference evidence="11 12" key="1">
    <citation type="submission" date="2020-07" db="EMBL/GenBank/DDBJ databases">
        <title>Halieaceae bacterium, F7430, whole genome shotgun sequencing project.</title>
        <authorList>
            <person name="Jiang S."/>
            <person name="Liu Z.W."/>
            <person name="Du Z.J."/>
        </authorList>
    </citation>
    <scope>NUCLEOTIDE SEQUENCE [LARGE SCALE GENOMIC DNA]</scope>
    <source>
        <strain evidence="11 12">F7430</strain>
    </source>
</reference>
<organism evidence="11 12">
    <name type="scientific">Sediminihaliea albiluteola</name>
    <dbReference type="NCBI Taxonomy" id="2758564"/>
    <lineage>
        <taxon>Bacteria</taxon>
        <taxon>Pseudomonadati</taxon>
        <taxon>Pseudomonadota</taxon>
        <taxon>Gammaproteobacteria</taxon>
        <taxon>Cellvibrionales</taxon>
        <taxon>Halieaceae</taxon>
        <taxon>Sediminihaliea</taxon>
    </lineage>
</organism>
<evidence type="ECO:0000256" key="7">
    <source>
        <dbReference type="ARBA" id="ARBA00023136"/>
    </source>
</evidence>
<evidence type="ECO:0000256" key="8">
    <source>
        <dbReference type="RuleBase" id="RU004057"/>
    </source>
</evidence>
<comment type="subcellular location">
    <subcellularLocation>
        <location evidence="1">Cell membrane</location>
        <topology evidence="1">Multi-pass membrane protein</topology>
    </subcellularLocation>
    <subcellularLocation>
        <location evidence="8">Membrane</location>
        <topology evidence="8">Multi-pass membrane protein</topology>
    </subcellularLocation>
</comment>
<evidence type="ECO:0000256" key="5">
    <source>
        <dbReference type="ARBA" id="ARBA00022927"/>
    </source>
</evidence>
<comment type="caution">
    <text evidence="11">The sequence shown here is derived from an EMBL/GenBank/DDBJ whole genome shotgun (WGS) entry which is preliminary data.</text>
</comment>
<evidence type="ECO:0000256" key="3">
    <source>
        <dbReference type="ARBA" id="ARBA00022475"/>
    </source>
</evidence>
<evidence type="ECO:0000256" key="2">
    <source>
        <dbReference type="ARBA" id="ARBA00022448"/>
    </source>
</evidence>
<dbReference type="GO" id="GO:0017038">
    <property type="term" value="P:protein import"/>
    <property type="evidence" value="ECO:0007669"/>
    <property type="project" value="TreeGrafter"/>
</dbReference>